<evidence type="ECO:0000313" key="1">
    <source>
        <dbReference type="EMBL" id="OHA73013.1"/>
    </source>
</evidence>
<name>A0A1G2RJJ0_9BACT</name>
<dbReference type="EMBL" id="MHUG01000016">
    <property type="protein sequence ID" value="OHA73013.1"/>
    <property type="molecule type" value="Genomic_DNA"/>
</dbReference>
<sequence>MSTLYSVGQMNQLGDALELADFTPTDVANLRSSGLLSNVRRVLRGYAEIKLNEYVIDCDADPVELDGWTVVRHVKGGRYVWNPHRIILYVSPKRAVTGHQLREDLQVVPVLNVCVLDFLLAHPALIPQEWKGKFVCFYGTVYRNAGGRREVRNLFWDGERWYSEFIPLDFLVQDNLPVAVLG</sequence>
<organism evidence="1 2">
    <name type="scientific">Candidatus Wildermuthbacteria bacterium RIFCSPLOWO2_01_FULL_48_16</name>
    <dbReference type="NCBI Taxonomy" id="1802461"/>
    <lineage>
        <taxon>Bacteria</taxon>
        <taxon>Candidatus Wildermuthiibacteriota</taxon>
    </lineage>
</organism>
<accession>A0A1G2RJJ0</accession>
<dbReference type="AlphaFoldDB" id="A0A1G2RJJ0"/>
<protein>
    <submittedName>
        <fullName evidence="1">Uncharacterized protein</fullName>
    </submittedName>
</protein>
<proteinExistence type="predicted"/>
<evidence type="ECO:0000313" key="2">
    <source>
        <dbReference type="Proteomes" id="UP000176917"/>
    </source>
</evidence>
<reference evidence="1 2" key="1">
    <citation type="journal article" date="2016" name="Nat. Commun.">
        <title>Thousands of microbial genomes shed light on interconnected biogeochemical processes in an aquifer system.</title>
        <authorList>
            <person name="Anantharaman K."/>
            <person name="Brown C.T."/>
            <person name="Hug L.A."/>
            <person name="Sharon I."/>
            <person name="Castelle C.J."/>
            <person name="Probst A.J."/>
            <person name="Thomas B.C."/>
            <person name="Singh A."/>
            <person name="Wilkins M.J."/>
            <person name="Karaoz U."/>
            <person name="Brodie E.L."/>
            <person name="Williams K.H."/>
            <person name="Hubbard S.S."/>
            <person name="Banfield J.F."/>
        </authorList>
    </citation>
    <scope>NUCLEOTIDE SEQUENCE [LARGE SCALE GENOMIC DNA]</scope>
</reference>
<dbReference type="Proteomes" id="UP000176917">
    <property type="component" value="Unassembled WGS sequence"/>
</dbReference>
<gene>
    <name evidence="1" type="ORF">A3B24_01200</name>
</gene>
<comment type="caution">
    <text evidence="1">The sequence shown here is derived from an EMBL/GenBank/DDBJ whole genome shotgun (WGS) entry which is preliminary data.</text>
</comment>